<gene>
    <name evidence="2" type="ORF">ABE65_019385</name>
</gene>
<dbReference type="InterPro" id="IPR028098">
    <property type="entry name" value="Glyco_trans_4-like_N"/>
</dbReference>
<dbReference type="PANTHER" id="PTHR12526">
    <property type="entry name" value="GLYCOSYLTRANSFERASE"/>
    <property type="match status" value="1"/>
</dbReference>
<evidence type="ECO:0000313" key="3">
    <source>
        <dbReference type="Proteomes" id="UP000076623"/>
    </source>
</evidence>
<dbReference type="KEGG" id="fpn:ABE65_019385"/>
<dbReference type="RefSeq" id="WP_066398619.1">
    <property type="nucleotide sequence ID" value="NZ_CP015378.1"/>
</dbReference>
<evidence type="ECO:0000259" key="1">
    <source>
        <dbReference type="Pfam" id="PF13439"/>
    </source>
</evidence>
<dbReference type="Gene3D" id="3.40.50.2000">
    <property type="entry name" value="Glycogen Phosphorylase B"/>
    <property type="match status" value="2"/>
</dbReference>
<dbReference type="Pfam" id="PF13692">
    <property type="entry name" value="Glyco_trans_1_4"/>
    <property type="match status" value="1"/>
</dbReference>
<protein>
    <recommendedName>
        <fullName evidence="1">Glycosyltransferase subfamily 4-like N-terminal domain-containing protein</fullName>
    </recommendedName>
</protein>
<dbReference type="Proteomes" id="UP000076623">
    <property type="component" value="Chromosome"/>
</dbReference>
<dbReference type="PANTHER" id="PTHR12526:SF630">
    <property type="entry name" value="GLYCOSYLTRANSFERASE"/>
    <property type="match status" value="1"/>
</dbReference>
<organism evidence="2 3">
    <name type="scientific">Fictibacillus phosphorivorans</name>
    <dbReference type="NCBI Taxonomy" id="1221500"/>
    <lineage>
        <taxon>Bacteria</taxon>
        <taxon>Bacillati</taxon>
        <taxon>Bacillota</taxon>
        <taxon>Bacilli</taxon>
        <taxon>Bacillales</taxon>
        <taxon>Fictibacillaceae</taxon>
        <taxon>Fictibacillus</taxon>
    </lineage>
</organism>
<dbReference type="STRING" id="1221500.ABE65_019385"/>
<accession>A0A168WAF0</accession>
<keyword evidence="3" id="KW-1185">Reference proteome</keyword>
<dbReference type="CDD" id="cd03801">
    <property type="entry name" value="GT4_PimA-like"/>
    <property type="match status" value="1"/>
</dbReference>
<proteinExistence type="predicted"/>
<feature type="domain" description="Glycosyltransferase subfamily 4-like N-terminal" evidence="1">
    <location>
        <begin position="22"/>
        <end position="202"/>
    </location>
</feature>
<evidence type="ECO:0000313" key="2">
    <source>
        <dbReference type="EMBL" id="ANC78845.1"/>
    </source>
</evidence>
<sequence length="410" mass="47402">MKILFVSPRFPYPPKKGDQLRAYNQLRGLKALGHEVHLISFGKQQPIPNEVHQLCKKVTIVPHSKRTAIKSMFLGLFKKWPLQTSLYYSNELLQILRNETSKEQYDIVHHQLVRLYPYQSTINHVPNVIDFVDSISLNLKRSAQLKKSLINPITRWEAKNVHNMEQVASSRYDGGIFISDIDKNNVSLNRDTLITIANGVDLKYFSYKKQLTTKNNFVFVGNMSYAPNRDGVKYFIKHIFPLIKEKMEDFTFYVVGRNPTQDLIRLCAKHKNIVLTGEVDDVRKYLWDAKLFVCPLKSGAGLQNKVLEAMSCGIPVITTSIVSEPIKAINDQSIIVRDRDEEFAEKIVDLLSDPMKLNDIRKEARTFVESNYKWEHLNHQLIDFYKMTINKHISKRNPTPQKEVKAEVIG</sequence>
<dbReference type="SUPFAM" id="SSF53756">
    <property type="entry name" value="UDP-Glycosyltransferase/glycogen phosphorylase"/>
    <property type="match status" value="1"/>
</dbReference>
<dbReference type="AlphaFoldDB" id="A0A168WAF0"/>
<reference evidence="2 3" key="1">
    <citation type="submission" date="2016-04" db="EMBL/GenBank/DDBJ databases">
        <title>Complete genome sequence of Fictibacillus phosphorivorans G25-29, a strain toxic to nematodes.</title>
        <authorList>
            <person name="Zheng Z."/>
        </authorList>
    </citation>
    <scope>NUCLEOTIDE SEQUENCE [LARGE SCALE GENOMIC DNA]</scope>
    <source>
        <strain evidence="2 3">G25-29</strain>
    </source>
</reference>
<dbReference type="Pfam" id="PF13439">
    <property type="entry name" value="Glyco_transf_4"/>
    <property type="match status" value="1"/>
</dbReference>
<name>A0A168WAF0_9BACL</name>
<dbReference type="EMBL" id="CP015378">
    <property type="protein sequence ID" value="ANC78845.1"/>
    <property type="molecule type" value="Genomic_DNA"/>
</dbReference>